<proteinExistence type="predicted"/>
<organism evidence="1 2">
    <name type="scientific">Sphagnum jensenii</name>
    <dbReference type="NCBI Taxonomy" id="128206"/>
    <lineage>
        <taxon>Eukaryota</taxon>
        <taxon>Viridiplantae</taxon>
        <taxon>Streptophyta</taxon>
        <taxon>Embryophyta</taxon>
        <taxon>Bryophyta</taxon>
        <taxon>Sphagnophytina</taxon>
        <taxon>Sphagnopsida</taxon>
        <taxon>Sphagnales</taxon>
        <taxon>Sphagnaceae</taxon>
        <taxon>Sphagnum</taxon>
    </lineage>
</organism>
<reference evidence="1" key="1">
    <citation type="submission" date="2024-03" db="EMBL/GenBank/DDBJ databases">
        <authorList>
            <consortium name="ELIXIR-Norway"/>
            <consortium name="Elixir Norway"/>
        </authorList>
    </citation>
    <scope>NUCLEOTIDE SEQUENCE</scope>
</reference>
<dbReference type="Proteomes" id="UP001497522">
    <property type="component" value="Chromosome 6"/>
</dbReference>
<sequence length="107" mass="12097">MVQRVLRNKEGTNNVRGLSTFGVGRGGIGATNVAENYIGMSRLHFLLLDGDNVKGDFSTWSRELSWLQWMDSNLSTLPLELDLQKLAMLNLTSNKELIQIWPNDFEV</sequence>
<name>A0ABP1BS76_9BRYO</name>
<dbReference type="EMBL" id="OZ023707">
    <property type="protein sequence ID" value="CAK9879093.1"/>
    <property type="molecule type" value="Genomic_DNA"/>
</dbReference>
<evidence type="ECO:0000313" key="1">
    <source>
        <dbReference type="EMBL" id="CAK9879093.1"/>
    </source>
</evidence>
<protein>
    <submittedName>
        <fullName evidence="1">Uncharacterized protein</fullName>
    </submittedName>
</protein>
<evidence type="ECO:0000313" key="2">
    <source>
        <dbReference type="Proteomes" id="UP001497522"/>
    </source>
</evidence>
<gene>
    <name evidence="1" type="ORF">CSSPJE1EN2_LOCUS20683</name>
</gene>
<keyword evidence="2" id="KW-1185">Reference proteome</keyword>
<accession>A0ABP1BS76</accession>